<dbReference type="InterPro" id="IPR011659">
    <property type="entry name" value="WD40"/>
</dbReference>
<dbReference type="Gene3D" id="2.120.10.30">
    <property type="entry name" value="TolB, C-terminal domain"/>
    <property type="match status" value="1"/>
</dbReference>
<comment type="caution">
    <text evidence="2">The sequence shown here is derived from an EMBL/GenBank/DDBJ whole genome shotgun (WGS) entry which is preliminary data.</text>
</comment>
<reference evidence="2 3" key="1">
    <citation type="submission" date="2018-11" db="EMBL/GenBank/DDBJ databases">
        <title>Genomes From Bacteria Associated with the Canine Oral Cavity: a Test Case for Automated Genome-Based Taxonomic Assignment.</title>
        <authorList>
            <person name="Coil D.A."/>
            <person name="Jospin G."/>
            <person name="Darling A.E."/>
            <person name="Wallis C."/>
            <person name="Davis I.J."/>
            <person name="Harris S."/>
            <person name="Eisen J.A."/>
            <person name="Holcombe L.J."/>
            <person name="O'Flynn C."/>
        </authorList>
    </citation>
    <scope>NUCLEOTIDE SEQUENCE [LARGE SCALE GENOMIC DNA]</scope>
    <source>
        <strain evidence="2 3">OH1047_COT-310</strain>
    </source>
</reference>
<dbReference type="Proteomes" id="UP000279562">
    <property type="component" value="Unassembled WGS sequence"/>
</dbReference>
<comment type="similarity">
    <text evidence="1">Belongs to the TolB family.</text>
</comment>
<dbReference type="PANTHER" id="PTHR36842">
    <property type="entry name" value="PROTEIN TOLB HOMOLOG"/>
    <property type="match status" value="1"/>
</dbReference>
<evidence type="ECO:0000313" key="3">
    <source>
        <dbReference type="Proteomes" id="UP000279562"/>
    </source>
</evidence>
<sequence>MKNFFLHIYIIGSLLLLGGCACHHKPDAYREAAPQIYPDYTNVVFPCNIAPPNFVIKEDGTAYQAEIGYGAAVKMIISNDEPTIRIPAKQWKQLLQEAKGEDIFFRISVLQGEKWTGYADIVNRISTHPIDPYLVYRLLYPGYELWNEMGIYQRDLTSHEQTPVVENRDFGRQCVNCHSFSQHSPENMMLHIRGKDGGTLLYKNGKAEKINLKPEGFKNGATYPSWNPDGRYLAFSMNEVQQFFHSAGRKMVEVSDLESDIVIYDTETNRIFTDSLVYTTAYMETFPTWSPDGENLYFCRAKAYRKDTSLDSIRYDLYRIRFDKKQERLYDLECVYEASSIGKSVSHPRISPNGKYLMFTQSDYGNFSIWHAESDLFLLELETKQVRALDEVNSNDVDSYHTWSSSGYWFVFSSKRLDTLWARPFFAAFDPETGRAGKPFLLPQEDPEFYNTCTYTFNVPELTTAPIKNQRQLLDGMRKRAKTVNN</sequence>
<name>A0A3P2A4V4_9BACE</name>
<dbReference type="SUPFAM" id="SSF82171">
    <property type="entry name" value="DPP6 N-terminal domain-like"/>
    <property type="match status" value="1"/>
</dbReference>
<proteinExistence type="inferred from homology"/>
<organism evidence="2 3">
    <name type="scientific">Prevotella heparinolytica</name>
    <dbReference type="NCBI Taxonomy" id="28113"/>
    <lineage>
        <taxon>Bacteria</taxon>
        <taxon>Pseudomonadati</taxon>
        <taxon>Bacteroidota</taxon>
        <taxon>Bacteroidia</taxon>
        <taxon>Bacteroidales</taxon>
        <taxon>Bacteroidaceae</taxon>
        <taxon>Bacteroides</taxon>
    </lineage>
</organism>
<evidence type="ECO:0000256" key="1">
    <source>
        <dbReference type="ARBA" id="ARBA00009820"/>
    </source>
</evidence>
<evidence type="ECO:0000313" key="2">
    <source>
        <dbReference type="EMBL" id="RRD89916.1"/>
    </source>
</evidence>
<dbReference type="PANTHER" id="PTHR36842:SF1">
    <property type="entry name" value="PROTEIN TOLB"/>
    <property type="match status" value="1"/>
</dbReference>
<dbReference type="Pfam" id="PF07676">
    <property type="entry name" value="PD40"/>
    <property type="match status" value="3"/>
</dbReference>
<dbReference type="RefSeq" id="WP_125239476.1">
    <property type="nucleotide sequence ID" value="NZ_RQYF01000043.1"/>
</dbReference>
<gene>
    <name evidence="2" type="ORF">EII33_09230</name>
</gene>
<dbReference type="EMBL" id="RQYF01000043">
    <property type="protein sequence ID" value="RRD89916.1"/>
    <property type="molecule type" value="Genomic_DNA"/>
</dbReference>
<protein>
    <submittedName>
        <fullName evidence="2">Cytochrome C biosynthesis protein</fullName>
    </submittedName>
</protein>
<accession>A0A3P2A4V4</accession>
<dbReference type="PROSITE" id="PS51257">
    <property type="entry name" value="PROKAR_LIPOPROTEIN"/>
    <property type="match status" value="1"/>
</dbReference>
<keyword evidence="3" id="KW-1185">Reference proteome</keyword>
<dbReference type="InterPro" id="IPR011042">
    <property type="entry name" value="6-blade_b-propeller_TolB-like"/>
</dbReference>
<dbReference type="AlphaFoldDB" id="A0A3P2A4V4"/>